<dbReference type="InterPro" id="IPR001505">
    <property type="entry name" value="Copper_CuA"/>
</dbReference>
<evidence type="ECO:0000256" key="9">
    <source>
        <dbReference type="ARBA" id="ARBA00022967"/>
    </source>
</evidence>
<evidence type="ECO:0000256" key="1">
    <source>
        <dbReference type="ARBA" id="ARBA00004141"/>
    </source>
</evidence>
<feature type="domain" description="Cytochrome c" evidence="24">
    <location>
        <begin position="280"/>
        <end position="357"/>
    </location>
</feature>
<dbReference type="PROSITE" id="PS50857">
    <property type="entry name" value="COX2_CUA"/>
    <property type="match status" value="1"/>
</dbReference>
<keyword evidence="12 17" id="KW-0408">Iron</keyword>
<keyword evidence="5 17" id="KW-0349">Heme</keyword>
<evidence type="ECO:0000256" key="13">
    <source>
        <dbReference type="ARBA" id="ARBA00023008"/>
    </source>
</evidence>
<comment type="similarity">
    <text evidence="3 18">Belongs to the cytochrome c oxidase subunit 2 family.</text>
</comment>
<dbReference type="SUPFAM" id="SSF81464">
    <property type="entry name" value="Cytochrome c oxidase subunit II-like, transmembrane region"/>
    <property type="match status" value="1"/>
</dbReference>
<evidence type="ECO:0000256" key="15">
    <source>
        <dbReference type="ARBA" id="ARBA00024688"/>
    </source>
</evidence>
<dbReference type="PANTHER" id="PTHR22888:SF9">
    <property type="entry name" value="CYTOCHROME C OXIDASE SUBUNIT 2"/>
    <property type="match status" value="1"/>
</dbReference>
<dbReference type="Gene3D" id="2.60.40.420">
    <property type="entry name" value="Cupredoxins - blue copper proteins"/>
    <property type="match status" value="1"/>
</dbReference>
<organism evidence="25 26">
    <name type="scientific">Parachitinimonas caeni</name>
    <dbReference type="NCBI Taxonomy" id="3031301"/>
    <lineage>
        <taxon>Bacteria</taxon>
        <taxon>Pseudomonadati</taxon>
        <taxon>Pseudomonadota</taxon>
        <taxon>Betaproteobacteria</taxon>
        <taxon>Neisseriales</taxon>
        <taxon>Chitinibacteraceae</taxon>
        <taxon>Parachitinimonas</taxon>
    </lineage>
</organism>
<keyword evidence="9" id="KW-1278">Translocase</keyword>
<dbReference type="PANTHER" id="PTHR22888">
    <property type="entry name" value="CYTOCHROME C OXIDASE, SUBUNIT II"/>
    <property type="match status" value="1"/>
</dbReference>
<keyword evidence="6 18" id="KW-0679">Respiratory chain</keyword>
<keyword evidence="7 18" id="KW-0812">Transmembrane</keyword>
<dbReference type="InterPro" id="IPR036257">
    <property type="entry name" value="Cyt_c_oxidase_su2_TM_sf"/>
</dbReference>
<dbReference type="InterPro" id="IPR009056">
    <property type="entry name" value="Cyt_c-like_dom"/>
</dbReference>
<evidence type="ECO:0000256" key="10">
    <source>
        <dbReference type="ARBA" id="ARBA00022982"/>
    </source>
</evidence>
<dbReference type="PROSITE" id="PS51007">
    <property type="entry name" value="CYTC"/>
    <property type="match status" value="1"/>
</dbReference>
<keyword evidence="10 18" id="KW-0249">Electron transport</keyword>
<dbReference type="SUPFAM" id="SSF46626">
    <property type="entry name" value="Cytochrome c"/>
    <property type="match status" value="1"/>
</dbReference>
<dbReference type="InterPro" id="IPR014222">
    <property type="entry name" value="Cyt_c_oxidase_su2"/>
</dbReference>
<dbReference type="InterPro" id="IPR036909">
    <property type="entry name" value="Cyt_c-like_dom_sf"/>
</dbReference>
<evidence type="ECO:0000256" key="16">
    <source>
        <dbReference type="ARBA" id="ARBA00047816"/>
    </source>
</evidence>
<evidence type="ECO:0000259" key="24">
    <source>
        <dbReference type="PROSITE" id="PS51007"/>
    </source>
</evidence>
<feature type="transmembrane region" description="Helical" evidence="20">
    <location>
        <begin position="46"/>
        <end position="66"/>
    </location>
</feature>
<dbReference type="Pfam" id="PF00116">
    <property type="entry name" value="COX2"/>
    <property type="match status" value="1"/>
</dbReference>
<evidence type="ECO:0000256" key="7">
    <source>
        <dbReference type="ARBA" id="ARBA00022692"/>
    </source>
</evidence>
<dbReference type="PROSITE" id="PS00078">
    <property type="entry name" value="COX2"/>
    <property type="match status" value="1"/>
</dbReference>
<sequence>MKNHRNKLLATLALFGASLSHAEYQLNFQQPATSIAQDVYSLHMTLLWICLVIFVIVFGVMFYSIFKHRKSTGHKPADFHESVTVEVVWTVIPLLIVVAMAWQATKVVINQKNTKGADVTVKVTGYQWKWGYDYLDEGFGFHSKLATPQTQYENFGKDSQQVEKKNENYLLEVDNAMVVPVGKKVRLLLTANDVIHSWWVPAFSTKQDAIPGFIRDTWFKADRVGVYRGQCAELCGKDHGFMPIVVNVVSDEDYKKWVSEQKKKAAESADDPNKKWELADLMKRGEKVYQDNCAVCHKPDGKGMGAFPALDGSKIAKGDRSAHVGIVLAGKNAMPGWSKTLSDTEIAAVITYERNAWGNKTGDVVQPSDIKAARK</sequence>
<evidence type="ECO:0000256" key="3">
    <source>
        <dbReference type="ARBA" id="ARBA00007866"/>
    </source>
</evidence>
<dbReference type="Gene3D" id="1.10.287.90">
    <property type="match status" value="1"/>
</dbReference>
<dbReference type="InterPro" id="IPR002429">
    <property type="entry name" value="CcO_II-like_C"/>
</dbReference>
<comment type="subcellular location">
    <subcellularLocation>
        <location evidence="18">Cell membrane</location>
        <topology evidence="18">Multi-pass membrane protein</topology>
    </subcellularLocation>
    <subcellularLocation>
        <location evidence="2">Cell outer membrane</location>
        <topology evidence="2">Lipid-anchor</topology>
    </subcellularLocation>
    <subcellularLocation>
        <location evidence="1">Membrane</location>
        <topology evidence="1">Multi-pass membrane protein</topology>
    </subcellularLocation>
</comment>
<dbReference type="InterPro" id="IPR008972">
    <property type="entry name" value="Cupredoxin"/>
</dbReference>
<gene>
    <name evidence="25" type="primary">coxB</name>
    <name evidence="25" type="ORF">PZA18_08085</name>
</gene>
<keyword evidence="11 20" id="KW-1133">Transmembrane helix</keyword>
<keyword evidence="13 19" id="KW-0186">Copper</keyword>
<evidence type="ECO:0000256" key="8">
    <source>
        <dbReference type="ARBA" id="ARBA00022723"/>
    </source>
</evidence>
<evidence type="ECO:0000256" key="12">
    <source>
        <dbReference type="ARBA" id="ARBA00023004"/>
    </source>
</evidence>
<keyword evidence="8 17" id="KW-0479">Metal-binding</keyword>
<keyword evidence="26" id="KW-1185">Reference proteome</keyword>
<evidence type="ECO:0000259" key="23">
    <source>
        <dbReference type="PROSITE" id="PS50999"/>
    </source>
</evidence>
<evidence type="ECO:0000256" key="2">
    <source>
        <dbReference type="ARBA" id="ARBA00004459"/>
    </source>
</evidence>
<reference evidence="25" key="1">
    <citation type="submission" date="2023-03" db="EMBL/GenBank/DDBJ databases">
        <title>Chitinimonas shenzhenensis gen. nov., sp. nov., a novel member of family Burkholderiaceae isolated from activated sludge collected in Shen Zhen, China.</title>
        <authorList>
            <person name="Wang X."/>
        </authorList>
    </citation>
    <scope>NUCLEOTIDE SEQUENCE</scope>
    <source>
        <strain evidence="25">DQS-5</strain>
    </source>
</reference>
<feature type="signal peptide" evidence="21">
    <location>
        <begin position="1"/>
        <end position="22"/>
    </location>
</feature>
<dbReference type="SUPFAM" id="SSF49503">
    <property type="entry name" value="Cupredoxins"/>
    <property type="match status" value="1"/>
</dbReference>
<dbReference type="NCBIfam" id="TIGR02866">
    <property type="entry name" value="CoxB"/>
    <property type="match status" value="1"/>
</dbReference>
<keyword evidence="21" id="KW-0732">Signal</keyword>
<proteinExistence type="inferred from homology"/>
<evidence type="ECO:0000256" key="19">
    <source>
        <dbReference type="RuleBase" id="RU004024"/>
    </source>
</evidence>
<evidence type="ECO:0000256" key="11">
    <source>
        <dbReference type="ARBA" id="ARBA00022989"/>
    </source>
</evidence>
<dbReference type="InterPro" id="IPR011759">
    <property type="entry name" value="Cyt_c_oxidase_su2_TM_dom"/>
</dbReference>
<accession>A0ABT7DZB3</accession>
<comment type="caution">
    <text evidence="25">The sequence shown here is derived from an EMBL/GenBank/DDBJ whole genome shotgun (WGS) entry which is preliminary data.</text>
</comment>
<evidence type="ECO:0000256" key="17">
    <source>
        <dbReference type="PROSITE-ProRule" id="PRU00433"/>
    </source>
</evidence>
<protein>
    <recommendedName>
        <fullName evidence="19">Cytochrome c oxidase subunit 2</fullName>
        <ecNumber evidence="19">7.1.1.9</ecNumber>
    </recommendedName>
</protein>
<evidence type="ECO:0000256" key="14">
    <source>
        <dbReference type="ARBA" id="ARBA00023136"/>
    </source>
</evidence>
<evidence type="ECO:0000256" key="4">
    <source>
        <dbReference type="ARBA" id="ARBA00022448"/>
    </source>
</evidence>
<feature type="chain" id="PRO_5047295661" description="Cytochrome c oxidase subunit 2" evidence="21">
    <location>
        <begin position="23"/>
        <end position="375"/>
    </location>
</feature>
<evidence type="ECO:0000256" key="20">
    <source>
        <dbReference type="SAM" id="Phobius"/>
    </source>
</evidence>
<comment type="cofactor">
    <cofactor evidence="19">
        <name>Cu cation</name>
        <dbReference type="ChEBI" id="CHEBI:23378"/>
    </cofactor>
    <text evidence="19">Binds a copper A center.</text>
</comment>
<evidence type="ECO:0000256" key="21">
    <source>
        <dbReference type="SAM" id="SignalP"/>
    </source>
</evidence>
<dbReference type="Pfam" id="PF02790">
    <property type="entry name" value="COX2_TM"/>
    <property type="match status" value="1"/>
</dbReference>
<evidence type="ECO:0000313" key="26">
    <source>
        <dbReference type="Proteomes" id="UP001172778"/>
    </source>
</evidence>
<comment type="function">
    <text evidence="15 19">Subunits I and II form the functional core of the enzyme complex. Electrons originating in cytochrome c are transferred via heme a and Cu(A) to the binuclear center formed by heme a3 and Cu(B).</text>
</comment>
<evidence type="ECO:0000313" key="25">
    <source>
        <dbReference type="EMBL" id="MDK2124002.1"/>
    </source>
</evidence>
<keyword evidence="4 18" id="KW-0813">Transport</keyword>
<dbReference type="EMBL" id="JARRAF010000007">
    <property type="protein sequence ID" value="MDK2124002.1"/>
    <property type="molecule type" value="Genomic_DNA"/>
</dbReference>
<evidence type="ECO:0000259" key="22">
    <source>
        <dbReference type="PROSITE" id="PS50857"/>
    </source>
</evidence>
<feature type="domain" description="Cytochrome oxidase subunit II copper A binding" evidence="22">
    <location>
        <begin position="116"/>
        <end position="260"/>
    </location>
</feature>
<dbReference type="InterPro" id="IPR045187">
    <property type="entry name" value="CcO_II"/>
</dbReference>
<dbReference type="PROSITE" id="PS50999">
    <property type="entry name" value="COX2_TM"/>
    <property type="match status" value="1"/>
</dbReference>
<dbReference type="Pfam" id="PF13442">
    <property type="entry name" value="Cytochrome_CBB3"/>
    <property type="match status" value="1"/>
</dbReference>
<comment type="catalytic activity">
    <reaction evidence="16 19">
        <text>4 Fe(II)-[cytochrome c] + O2 + 8 H(+)(in) = 4 Fe(III)-[cytochrome c] + 2 H2O + 4 H(+)(out)</text>
        <dbReference type="Rhea" id="RHEA:11436"/>
        <dbReference type="Rhea" id="RHEA-COMP:10350"/>
        <dbReference type="Rhea" id="RHEA-COMP:14399"/>
        <dbReference type="ChEBI" id="CHEBI:15377"/>
        <dbReference type="ChEBI" id="CHEBI:15378"/>
        <dbReference type="ChEBI" id="CHEBI:15379"/>
        <dbReference type="ChEBI" id="CHEBI:29033"/>
        <dbReference type="ChEBI" id="CHEBI:29034"/>
        <dbReference type="EC" id="7.1.1.9"/>
    </reaction>
</comment>
<dbReference type="Proteomes" id="UP001172778">
    <property type="component" value="Unassembled WGS sequence"/>
</dbReference>
<evidence type="ECO:0000256" key="18">
    <source>
        <dbReference type="RuleBase" id="RU000456"/>
    </source>
</evidence>
<dbReference type="Gene3D" id="1.10.760.10">
    <property type="entry name" value="Cytochrome c-like domain"/>
    <property type="match status" value="1"/>
</dbReference>
<dbReference type="EC" id="7.1.1.9" evidence="19"/>
<evidence type="ECO:0000256" key="6">
    <source>
        <dbReference type="ARBA" id="ARBA00022660"/>
    </source>
</evidence>
<feature type="transmembrane region" description="Helical" evidence="20">
    <location>
        <begin position="87"/>
        <end position="105"/>
    </location>
</feature>
<evidence type="ECO:0000256" key="5">
    <source>
        <dbReference type="ARBA" id="ARBA00022617"/>
    </source>
</evidence>
<name>A0ABT7DZB3_9NEIS</name>
<dbReference type="PRINTS" id="PR01166">
    <property type="entry name" value="CYCOXIDASEII"/>
</dbReference>
<keyword evidence="14 20" id="KW-0472">Membrane</keyword>
<feature type="domain" description="Cytochrome oxidase subunit II transmembrane region profile" evidence="23">
    <location>
        <begin position="20"/>
        <end position="115"/>
    </location>
</feature>